<sequence>MKTMEEDMAMDIGEVGQKTKECGEKENMDYVEEKTDDLEDKEMKESEELAEEVE</sequence>
<dbReference type="Proteomes" id="UP000242715">
    <property type="component" value="Unassembled WGS sequence"/>
</dbReference>
<evidence type="ECO:0000256" key="1">
    <source>
        <dbReference type="SAM" id="MobiDB-lite"/>
    </source>
</evidence>
<protein>
    <submittedName>
        <fullName evidence="2">Uncharacterized protein</fullName>
    </submittedName>
</protein>
<proteinExistence type="predicted"/>
<dbReference type="AlphaFoldDB" id="A0A2Z6M7J9"/>
<feature type="compositionally biased region" description="Basic and acidic residues" evidence="1">
    <location>
        <begin position="17"/>
        <end position="33"/>
    </location>
</feature>
<name>A0A2Z6M7J9_TRISU</name>
<evidence type="ECO:0000313" key="2">
    <source>
        <dbReference type="EMBL" id="GAU18178.1"/>
    </source>
</evidence>
<feature type="region of interest" description="Disordered" evidence="1">
    <location>
        <begin position="1"/>
        <end position="54"/>
    </location>
</feature>
<evidence type="ECO:0000313" key="3">
    <source>
        <dbReference type="Proteomes" id="UP000242715"/>
    </source>
</evidence>
<accession>A0A2Z6M7J9</accession>
<reference evidence="3" key="1">
    <citation type="journal article" date="2017" name="Front. Plant Sci.">
        <title>Climate Clever Clovers: New Paradigm to Reduce the Environmental Footprint of Ruminants by Breeding Low Methanogenic Forages Utilizing Haplotype Variation.</title>
        <authorList>
            <person name="Kaur P."/>
            <person name="Appels R."/>
            <person name="Bayer P.E."/>
            <person name="Keeble-Gagnere G."/>
            <person name="Wang J."/>
            <person name="Hirakawa H."/>
            <person name="Shirasawa K."/>
            <person name="Vercoe P."/>
            <person name="Stefanova K."/>
            <person name="Durmic Z."/>
            <person name="Nichols P."/>
            <person name="Revell C."/>
            <person name="Isobe S.N."/>
            <person name="Edwards D."/>
            <person name="Erskine W."/>
        </authorList>
    </citation>
    <scope>NUCLEOTIDE SEQUENCE [LARGE SCALE GENOMIC DNA]</scope>
    <source>
        <strain evidence="3">cv. Daliak</strain>
    </source>
</reference>
<gene>
    <name evidence="2" type="ORF">TSUD_248790</name>
</gene>
<dbReference type="EMBL" id="DF973179">
    <property type="protein sequence ID" value="GAU18178.1"/>
    <property type="molecule type" value="Genomic_DNA"/>
</dbReference>
<organism evidence="2 3">
    <name type="scientific">Trifolium subterraneum</name>
    <name type="common">Subterranean clover</name>
    <dbReference type="NCBI Taxonomy" id="3900"/>
    <lineage>
        <taxon>Eukaryota</taxon>
        <taxon>Viridiplantae</taxon>
        <taxon>Streptophyta</taxon>
        <taxon>Embryophyta</taxon>
        <taxon>Tracheophyta</taxon>
        <taxon>Spermatophyta</taxon>
        <taxon>Magnoliopsida</taxon>
        <taxon>eudicotyledons</taxon>
        <taxon>Gunneridae</taxon>
        <taxon>Pentapetalae</taxon>
        <taxon>rosids</taxon>
        <taxon>fabids</taxon>
        <taxon>Fabales</taxon>
        <taxon>Fabaceae</taxon>
        <taxon>Papilionoideae</taxon>
        <taxon>50 kb inversion clade</taxon>
        <taxon>NPAAA clade</taxon>
        <taxon>Hologalegina</taxon>
        <taxon>IRL clade</taxon>
        <taxon>Trifolieae</taxon>
        <taxon>Trifolium</taxon>
    </lineage>
</organism>
<keyword evidence="3" id="KW-1185">Reference proteome</keyword>